<feature type="transmembrane region" description="Helical" evidence="8">
    <location>
        <begin position="407"/>
        <end position="427"/>
    </location>
</feature>
<dbReference type="GO" id="GO:0016020">
    <property type="term" value="C:membrane"/>
    <property type="evidence" value="ECO:0007669"/>
    <property type="project" value="UniProtKB-SubCell"/>
</dbReference>
<feature type="transmembrane region" description="Helical" evidence="8">
    <location>
        <begin position="372"/>
        <end position="395"/>
    </location>
</feature>
<feature type="transmembrane region" description="Helical" evidence="8">
    <location>
        <begin position="512"/>
        <end position="534"/>
    </location>
</feature>
<keyword evidence="6 8" id="KW-0472">Membrane</keyword>
<dbReference type="InterPro" id="IPR020846">
    <property type="entry name" value="MFS_dom"/>
</dbReference>
<dbReference type="AlphaFoldDB" id="A0AAN6YHB8"/>
<dbReference type="InterPro" id="IPR011701">
    <property type="entry name" value="MFS"/>
</dbReference>
<feature type="transmembrane region" description="Helical" evidence="8">
    <location>
        <begin position="36"/>
        <end position="59"/>
    </location>
</feature>
<evidence type="ECO:0000256" key="8">
    <source>
        <dbReference type="SAM" id="Phobius"/>
    </source>
</evidence>
<evidence type="ECO:0000256" key="6">
    <source>
        <dbReference type="ARBA" id="ARBA00023136"/>
    </source>
</evidence>
<evidence type="ECO:0000256" key="4">
    <source>
        <dbReference type="ARBA" id="ARBA00022692"/>
    </source>
</evidence>
<dbReference type="PANTHER" id="PTHR23506:SF23">
    <property type="entry name" value="GH10249P"/>
    <property type="match status" value="1"/>
</dbReference>
<dbReference type="Gene3D" id="1.20.1250.20">
    <property type="entry name" value="MFS general substrate transporter like domains"/>
    <property type="match status" value="2"/>
</dbReference>
<dbReference type="SUPFAM" id="SSF103473">
    <property type="entry name" value="MFS general substrate transporter"/>
    <property type="match status" value="1"/>
</dbReference>
<feature type="transmembrane region" description="Helical" evidence="8">
    <location>
        <begin position="342"/>
        <end position="360"/>
    </location>
</feature>
<organism evidence="10 11">
    <name type="scientific">Rhypophila decipiens</name>
    <dbReference type="NCBI Taxonomy" id="261697"/>
    <lineage>
        <taxon>Eukaryota</taxon>
        <taxon>Fungi</taxon>
        <taxon>Dikarya</taxon>
        <taxon>Ascomycota</taxon>
        <taxon>Pezizomycotina</taxon>
        <taxon>Sordariomycetes</taxon>
        <taxon>Sordariomycetidae</taxon>
        <taxon>Sordariales</taxon>
        <taxon>Naviculisporaceae</taxon>
        <taxon>Rhypophila</taxon>
    </lineage>
</organism>
<evidence type="ECO:0000256" key="1">
    <source>
        <dbReference type="ARBA" id="ARBA00004141"/>
    </source>
</evidence>
<dbReference type="Pfam" id="PF07690">
    <property type="entry name" value="MFS_1"/>
    <property type="match status" value="2"/>
</dbReference>
<keyword evidence="5 8" id="KW-1133">Transmembrane helix</keyword>
<comment type="similarity">
    <text evidence="2">Belongs to the major facilitator superfamily. Vesicular transporter family.</text>
</comment>
<keyword evidence="3" id="KW-0813">Transport</keyword>
<proteinExistence type="inferred from homology"/>
<keyword evidence="11" id="KW-1185">Reference proteome</keyword>
<feature type="domain" description="Major facilitator superfamily (MFS) profile" evidence="9">
    <location>
        <begin position="37"/>
        <end position="538"/>
    </location>
</feature>
<dbReference type="GO" id="GO:0022857">
    <property type="term" value="F:transmembrane transporter activity"/>
    <property type="evidence" value="ECO:0007669"/>
    <property type="project" value="InterPro"/>
</dbReference>
<feature type="region of interest" description="Disordered" evidence="7">
    <location>
        <begin position="540"/>
        <end position="564"/>
    </location>
</feature>
<dbReference type="CDD" id="cd17325">
    <property type="entry name" value="MFS_MdtG_SLC18_like"/>
    <property type="match status" value="1"/>
</dbReference>
<dbReference type="Proteomes" id="UP001301769">
    <property type="component" value="Unassembled WGS sequence"/>
</dbReference>
<name>A0AAN6YHB8_9PEZI</name>
<evidence type="ECO:0000256" key="2">
    <source>
        <dbReference type="ARBA" id="ARBA00006829"/>
    </source>
</evidence>
<evidence type="ECO:0000313" key="11">
    <source>
        <dbReference type="Proteomes" id="UP001301769"/>
    </source>
</evidence>
<gene>
    <name evidence="10" type="ORF">QBC37DRAFT_151677</name>
</gene>
<accession>A0AAN6YHB8</accession>
<feature type="transmembrane region" description="Helical" evidence="8">
    <location>
        <begin position="79"/>
        <end position="99"/>
    </location>
</feature>
<feature type="transmembrane region" description="Helical" evidence="8">
    <location>
        <begin position="111"/>
        <end position="132"/>
    </location>
</feature>
<reference evidence="10" key="1">
    <citation type="journal article" date="2023" name="Mol. Phylogenet. Evol.">
        <title>Genome-scale phylogeny and comparative genomics of the fungal order Sordariales.</title>
        <authorList>
            <person name="Hensen N."/>
            <person name="Bonometti L."/>
            <person name="Westerberg I."/>
            <person name="Brannstrom I.O."/>
            <person name="Guillou S."/>
            <person name="Cros-Aarteil S."/>
            <person name="Calhoun S."/>
            <person name="Haridas S."/>
            <person name="Kuo A."/>
            <person name="Mondo S."/>
            <person name="Pangilinan J."/>
            <person name="Riley R."/>
            <person name="LaButti K."/>
            <person name="Andreopoulos B."/>
            <person name="Lipzen A."/>
            <person name="Chen C."/>
            <person name="Yan M."/>
            <person name="Daum C."/>
            <person name="Ng V."/>
            <person name="Clum A."/>
            <person name="Steindorff A."/>
            <person name="Ohm R.A."/>
            <person name="Martin F."/>
            <person name="Silar P."/>
            <person name="Natvig D.O."/>
            <person name="Lalanne C."/>
            <person name="Gautier V."/>
            <person name="Ament-Velasquez S.L."/>
            <person name="Kruys A."/>
            <person name="Hutchinson M.I."/>
            <person name="Powell A.J."/>
            <person name="Barry K."/>
            <person name="Miller A.N."/>
            <person name="Grigoriev I.V."/>
            <person name="Debuchy R."/>
            <person name="Gladieux P."/>
            <person name="Hiltunen Thoren M."/>
            <person name="Johannesson H."/>
        </authorList>
    </citation>
    <scope>NUCLEOTIDE SEQUENCE</scope>
    <source>
        <strain evidence="10">PSN293</strain>
    </source>
</reference>
<dbReference type="PRINTS" id="PR01035">
    <property type="entry name" value="TCRTETA"/>
</dbReference>
<dbReference type="PROSITE" id="PS50850">
    <property type="entry name" value="MFS"/>
    <property type="match status" value="1"/>
</dbReference>
<evidence type="ECO:0000256" key="3">
    <source>
        <dbReference type="ARBA" id="ARBA00022448"/>
    </source>
</evidence>
<feature type="transmembrane region" description="Helical" evidence="8">
    <location>
        <begin position="138"/>
        <end position="156"/>
    </location>
</feature>
<dbReference type="InterPro" id="IPR050930">
    <property type="entry name" value="MFS_Vesicular_Transporter"/>
</dbReference>
<feature type="transmembrane region" description="Helical" evidence="8">
    <location>
        <begin position="168"/>
        <end position="189"/>
    </location>
</feature>
<sequence>MSSGNFARAQRFISGVNHDKTSKPPSFLAFRSSQTFIVVVVCLAIFTDILCYGLIVPVMPFSLTVQASVPEDQVQQWTAILLACYNAALVVGSPIAGIYADHTSSRRWPLLLGLLALCACTLLLCLAKSVALLVLGRLLQGLSAAIVWTVGLALLVDTVGRDIGQAMGWVSIAMAVGLLIAPVIGGAIYDSAGYYAVFYIAFAVIFCDIVLRLVLIEKKVARQWLDGTETLADDGVESSGGTGIASTQEPSLSGVGVDASAEKTGESHRHVQNDNDDVQQNKEETLIPQPLPQAEPQQSIRQPDSGGALGAATVHGAEARVQASDARPVAVRPHHELIKSRRILAVLLGVVIEAVVVFAFDTVVPIHVKDTFHWNSTAAGIIFICVTVPAFGSPVVGKLSDRYGAKWLSFFGFVTSVPPLVCLRFVTENTMQHKVLLCVLLTLLGITMLTFANTPLLAEMTYAIEAKEHRRPGIWGEKGIYGIAYGLWTTAFALGGTIGSIMAGYINAGPGWGTLTWVLGLWSALGAIVCFGLGPKGDEKMDERSSSNTPGASGVESVPESTAV</sequence>
<feature type="region of interest" description="Disordered" evidence="7">
    <location>
        <begin position="231"/>
        <end position="276"/>
    </location>
</feature>
<dbReference type="InterPro" id="IPR036259">
    <property type="entry name" value="MFS_trans_sf"/>
</dbReference>
<dbReference type="EMBL" id="MU858049">
    <property type="protein sequence ID" value="KAK4219134.1"/>
    <property type="molecule type" value="Genomic_DNA"/>
</dbReference>
<evidence type="ECO:0000259" key="9">
    <source>
        <dbReference type="PROSITE" id="PS50850"/>
    </source>
</evidence>
<feature type="transmembrane region" description="Helical" evidence="8">
    <location>
        <begin position="433"/>
        <end position="458"/>
    </location>
</feature>
<reference evidence="10" key="2">
    <citation type="submission" date="2023-05" db="EMBL/GenBank/DDBJ databases">
        <authorList>
            <consortium name="Lawrence Berkeley National Laboratory"/>
            <person name="Steindorff A."/>
            <person name="Hensen N."/>
            <person name="Bonometti L."/>
            <person name="Westerberg I."/>
            <person name="Brannstrom I.O."/>
            <person name="Guillou S."/>
            <person name="Cros-Aarteil S."/>
            <person name="Calhoun S."/>
            <person name="Haridas S."/>
            <person name="Kuo A."/>
            <person name="Mondo S."/>
            <person name="Pangilinan J."/>
            <person name="Riley R."/>
            <person name="Labutti K."/>
            <person name="Andreopoulos B."/>
            <person name="Lipzen A."/>
            <person name="Chen C."/>
            <person name="Yanf M."/>
            <person name="Daum C."/>
            <person name="Ng V."/>
            <person name="Clum A."/>
            <person name="Ohm R."/>
            <person name="Martin F."/>
            <person name="Silar P."/>
            <person name="Natvig D."/>
            <person name="Lalanne C."/>
            <person name="Gautier V."/>
            <person name="Ament-Velasquez S.L."/>
            <person name="Kruys A."/>
            <person name="Hutchinson M.I."/>
            <person name="Powell A.J."/>
            <person name="Barry K."/>
            <person name="Miller A.N."/>
            <person name="Grigoriev I.V."/>
            <person name="Debuchy R."/>
            <person name="Gladieux P."/>
            <person name="Thoren M.H."/>
            <person name="Johannesson H."/>
        </authorList>
    </citation>
    <scope>NUCLEOTIDE SEQUENCE</scope>
    <source>
        <strain evidence="10">PSN293</strain>
    </source>
</reference>
<feature type="region of interest" description="Disordered" evidence="7">
    <location>
        <begin position="288"/>
        <end position="310"/>
    </location>
</feature>
<keyword evidence="4 8" id="KW-0812">Transmembrane</keyword>
<dbReference type="PANTHER" id="PTHR23506">
    <property type="entry name" value="GH10249P"/>
    <property type="match status" value="1"/>
</dbReference>
<evidence type="ECO:0000313" key="10">
    <source>
        <dbReference type="EMBL" id="KAK4219134.1"/>
    </source>
</evidence>
<protein>
    <submittedName>
        <fullName evidence="10">Major facilitator superfamily domain-containing protein</fullName>
    </submittedName>
</protein>
<dbReference type="InterPro" id="IPR001958">
    <property type="entry name" value="Tet-R_TetA/multi-R_MdtG-like"/>
</dbReference>
<feature type="transmembrane region" description="Helical" evidence="8">
    <location>
        <begin position="195"/>
        <end position="215"/>
    </location>
</feature>
<feature type="transmembrane region" description="Helical" evidence="8">
    <location>
        <begin position="479"/>
        <end position="506"/>
    </location>
</feature>
<feature type="compositionally biased region" description="Basic and acidic residues" evidence="7">
    <location>
        <begin position="260"/>
        <end position="276"/>
    </location>
</feature>
<comment type="subcellular location">
    <subcellularLocation>
        <location evidence="1">Membrane</location>
        <topology evidence="1">Multi-pass membrane protein</topology>
    </subcellularLocation>
</comment>
<evidence type="ECO:0000256" key="7">
    <source>
        <dbReference type="SAM" id="MobiDB-lite"/>
    </source>
</evidence>
<comment type="caution">
    <text evidence="10">The sequence shown here is derived from an EMBL/GenBank/DDBJ whole genome shotgun (WGS) entry which is preliminary data.</text>
</comment>
<evidence type="ECO:0000256" key="5">
    <source>
        <dbReference type="ARBA" id="ARBA00022989"/>
    </source>
</evidence>